<accession>A0A3E0VPP1</accession>
<dbReference type="PANTHER" id="PTHR14136">
    <property type="entry name" value="BTB_POZ DOMAIN-CONTAINING PROTEIN KCTD9"/>
    <property type="match status" value="1"/>
</dbReference>
<organism evidence="3 4">
    <name type="scientific">Subtercola boreus</name>
    <dbReference type="NCBI Taxonomy" id="120213"/>
    <lineage>
        <taxon>Bacteria</taxon>
        <taxon>Bacillati</taxon>
        <taxon>Actinomycetota</taxon>
        <taxon>Actinomycetes</taxon>
        <taxon>Micrococcales</taxon>
        <taxon>Microbacteriaceae</taxon>
        <taxon>Subtercola</taxon>
    </lineage>
</organism>
<reference evidence="3 4" key="1">
    <citation type="submission" date="2017-04" db="EMBL/GenBank/DDBJ databases">
        <title>Comparative genome analysis of Subtercola boreus.</title>
        <authorList>
            <person name="Cho Y.-J."/>
            <person name="Cho A."/>
            <person name="Kim O.-S."/>
            <person name="Lee J.-I."/>
        </authorList>
    </citation>
    <scope>NUCLEOTIDE SEQUENCE [LARGE SCALE GENOMIC DNA]</scope>
    <source>
        <strain evidence="3 4">P27444</strain>
    </source>
</reference>
<feature type="transmembrane region" description="Helical" evidence="1">
    <location>
        <begin position="230"/>
        <end position="252"/>
    </location>
</feature>
<sequence length="261" mass="25513">MVTVSEKRLLPRMMATLVLAGVLVGAGAAPALADPAYSSDGCDINRAVDGPVSGGSKCAGADLSGAKLAQSAFQGADLSGATLARADVQDSNFQGANLTGTNFSATRIVSADFTGAGILPATLDVTADSATGGAVTLTPTLPTGLTMTGCTIAGEAVESGAVFPLGQSGVVCSFASSRPNETATALVKINVTTPATTATAPPVPVFTETPAARAPSGAASQGLPAGTMNILLFGGGGVLLLGIVALVVRGALGSRRPRGRS</sequence>
<comment type="caution">
    <text evidence="3">The sequence shown here is derived from an EMBL/GenBank/DDBJ whole genome shotgun (WGS) entry which is preliminary data.</text>
</comment>
<protein>
    <recommendedName>
        <fullName evidence="5">Pentapeptide repeat-containing protein</fullName>
    </recommendedName>
</protein>
<evidence type="ECO:0000313" key="4">
    <source>
        <dbReference type="Proteomes" id="UP000256709"/>
    </source>
</evidence>
<dbReference type="PANTHER" id="PTHR14136:SF17">
    <property type="entry name" value="BTB_POZ DOMAIN-CONTAINING PROTEIN KCTD9"/>
    <property type="match status" value="1"/>
</dbReference>
<feature type="chain" id="PRO_5039495449" description="Pentapeptide repeat-containing protein" evidence="2">
    <location>
        <begin position="34"/>
        <end position="261"/>
    </location>
</feature>
<dbReference type="Pfam" id="PF00805">
    <property type="entry name" value="Pentapeptide"/>
    <property type="match status" value="1"/>
</dbReference>
<evidence type="ECO:0008006" key="5">
    <source>
        <dbReference type="Google" id="ProtNLM"/>
    </source>
</evidence>
<dbReference type="AlphaFoldDB" id="A0A3E0VPP1"/>
<keyword evidence="1" id="KW-0812">Transmembrane</keyword>
<dbReference type="SUPFAM" id="SSF141571">
    <property type="entry name" value="Pentapeptide repeat-like"/>
    <property type="match status" value="1"/>
</dbReference>
<proteinExistence type="predicted"/>
<evidence type="ECO:0000313" key="3">
    <source>
        <dbReference type="EMBL" id="RFA11480.1"/>
    </source>
</evidence>
<gene>
    <name evidence="3" type="ORF">B7R21_12275</name>
</gene>
<keyword evidence="2" id="KW-0732">Signal</keyword>
<keyword evidence="1" id="KW-0472">Membrane</keyword>
<dbReference type="InterPro" id="IPR051082">
    <property type="entry name" value="Pentapeptide-BTB/POZ_domain"/>
</dbReference>
<keyword evidence="1" id="KW-1133">Transmembrane helix</keyword>
<dbReference type="OrthoDB" id="5110974at2"/>
<dbReference type="Gene3D" id="2.160.20.80">
    <property type="entry name" value="E3 ubiquitin-protein ligase SopA"/>
    <property type="match status" value="1"/>
</dbReference>
<name>A0A3E0VPP1_9MICO</name>
<dbReference type="InterPro" id="IPR001646">
    <property type="entry name" value="5peptide_repeat"/>
</dbReference>
<dbReference type="Proteomes" id="UP000256709">
    <property type="component" value="Unassembled WGS sequence"/>
</dbReference>
<evidence type="ECO:0000256" key="2">
    <source>
        <dbReference type="SAM" id="SignalP"/>
    </source>
</evidence>
<feature type="signal peptide" evidence="2">
    <location>
        <begin position="1"/>
        <end position="33"/>
    </location>
</feature>
<evidence type="ECO:0000256" key="1">
    <source>
        <dbReference type="SAM" id="Phobius"/>
    </source>
</evidence>
<dbReference type="EMBL" id="NBXA01000023">
    <property type="protein sequence ID" value="RFA11480.1"/>
    <property type="molecule type" value="Genomic_DNA"/>
</dbReference>